<dbReference type="EMBL" id="JACASF010000007">
    <property type="protein sequence ID" value="KAF6469796.1"/>
    <property type="molecule type" value="Genomic_DNA"/>
</dbReference>
<evidence type="ECO:0000313" key="2">
    <source>
        <dbReference type="EMBL" id="KAF6469796.1"/>
    </source>
</evidence>
<name>A0A7J8HC02_MOLMO</name>
<evidence type="ECO:0000313" key="3">
    <source>
        <dbReference type="Proteomes" id="UP000550707"/>
    </source>
</evidence>
<comment type="caution">
    <text evidence="2">The sequence shown here is derived from an EMBL/GenBank/DDBJ whole genome shotgun (WGS) entry which is preliminary data.</text>
</comment>
<reference evidence="2 3" key="1">
    <citation type="journal article" date="2020" name="Nature">
        <title>Six reference-quality genomes reveal evolution of bat adaptations.</title>
        <authorList>
            <person name="Jebb D."/>
            <person name="Huang Z."/>
            <person name="Pippel M."/>
            <person name="Hughes G.M."/>
            <person name="Lavrichenko K."/>
            <person name="Devanna P."/>
            <person name="Winkler S."/>
            <person name="Jermiin L.S."/>
            <person name="Skirmuntt E.C."/>
            <person name="Katzourakis A."/>
            <person name="Burkitt-Gray L."/>
            <person name="Ray D.A."/>
            <person name="Sullivan K.A.M."/>
            <person name="Roscito J.G."/>
            <person name="Kirilenko B.M."/>
            <person name="Davalos L.M."/>
            <person name="Corthals A.P."/>
            <person name="Power M.L."/>
            <person name="Jones G."/>
            <person name="Ransome R.D."/>
            <person name="Dechmann D.K.N."/>
            <person name="Locatelli A.G."/>
            <person name="Puechmaille S.J."/>
            <person name="Fedrigo O."/>
            <person name="Jarvis E.D."/>
            <person name="Hiller M."/>
            <person name="Vernes S.C."/>
            <person name="Myers E.W."/>
            <person name="Teeling E.C."/>
        </authorList>
    </citation>
    <scope>NUCLEOTIDE SEQUENCE [LARGE SCALE GENOMIC DNA]</scope>
    <source>
        <strain evidence="2">MMolMol1</strain>
        <tissue evidence="2">Muscle</tissue>
    </source>
</reference>
<dbReference type="Proteomes" id="UP000550707">
    <property type="component" value="Unassembled WGS sequence"/>
</dbReference>
<dbReference type="SUPFAM" id="SSF46689">
    <property type="entry name" value="Homeodomain-like"/>
    <property type="match status" value="1"/>
</dbReference>
<dbReference type="InterPro" id="IPR009057">
    <property type="entry name" value="Homeodomain-like_sf"/>
</dbReference>
<dbReference type="InParanoid" id="A0A7J8HC02"/>
<protein>
    <recommendedName>
        <fullName evidence="1">DUF4817 domain-containing protein</fullName>
    </recommendedName>
</protein>
<sequence>MEERETEEVGGRSTTKNTATVSAASLLPCIGVMMAGNLTNDQRKWILKQYWKTENAEKVRQKWAEEFDTPSPSRQTIYRIRDKFDETGSVCNAPKSGRPVSITTQENEMLVRQAFTESPKKSKQRASVELGISCRSLSRIMQRLGLKMYRPRLLHGLLEDDPDRRLQFCEVVLNEERQGSGIIDKITWSDEAHFKLSGAVNRHNCVYYSRENPHVMIEGQLNQPGITVWAGLSCKGVLGPIFFHTSVTHDLYLNMLRDTVLPQLQRQHDNDDFFFQQDEAHPHCAVTVREFLDEQLPNRWIGRRGPVEWPPRSPDLTPMDFFFWGVVKDKVFSRKPRTVDDMIHCIREACQEIDDNKELCAKVCSNIASRLQECVNNEGRQFEHLRDCT</sequence>
<dbReference type="Gene3D" id="3.30.420.10">
    <property type="entry name" value="Ribonuclease H-like superfamily/Ribonuclease H"/>
    <property type="match status" value="1"/>
</dbReference>
<dbReference type="InterPro" id="IPR036397">
    <property type="entry name" value="RNaseH_sf"/>
</dbReference>
<dbReference type="Pfam" id="PF16087">
    <property type="entry name" value="DUF4817"/>
    <property type="match status" value="1"/>
</dbReference>
<accession>A0A7J8HC02</accession>
<proteinExistence type="predicted"/>
<gene>
    <name evidence="2" type="ORF">HJG59_011154</name>
</gene>
<feature type="domain" description="DUF4817" evidence="1">
    <location>
        <begin position="40"/>
        <end position="90"/>
    </location>
</feature>
<organism evidence="2 3">
    <name type="scientific">Molossus molossus</name>
    <name type="common">Pallas' mastiff bat</name>
    <name type="synonym">Vespertilio molossus</name>
    <dbReference type="NCBI Taxonomy" id="27622"/>
    <lineage>
        <taxon>Eukaryota</taxon>
        <taxon>Metazoa</taxon>
        <taxon>Chordata</taxon>
        <taxon>Craniata</taxon>
        <taxon>Vertebrata</taxon>
        <taxon>Euteleostomi</taxon>
        <taxon>Mammalia</taxon>
        <taxon>Eutheria</taxon>
        <taxon>Laurasiatheria</taxon>
        <taxon>Chiroptera</taxon>
        <taxon>Yangochiroptera</taxon>
        <taxon>Molossidae</taxon>
        <taxon>Molossus</taxon>
    </lineage>
</organism>
<dbReference type="PANTHER" id="PTHR47326">
    <property type="entry name" value="TRANSPOSABLE ELEMENT TC3 TRANSPOSASE-LIKE PROTEIN"/>
    <property type="match status" value="1"/>
</dbReference>
<dbReference type="InterPro" id="IPR032135">
    <property type="entry name" value="DUF4817"/>
</dbReference>
<dbReference type="GO" id="GO:0003676">
    <property type="term" value="F:nucleic acid binding"/>
    <property type="evidence" value="ECO:0007669"/>
    <property type="project" value="InterPro"/>
</dbReference>
<dbReference type="AlphaFoldDB" id="A0A7J8HC02"/>
<evidence type="ECO:0000259" key="1">
    <source>
        <dbReference type="Pfam" id="PF16087"/>
    </source>
</evidence>
<dbReference type="FunCoup" id="A0A7J8HC02">
    <property type="interactions" value="862"/>
</dbReference>
<dbReference type="PANTHER" id="PTHR47326:SF1">
    <property type="entry name" value="HTH PSQ-TYPE DOMAIN-CONTAINING PROTEIN"/>
    <property type="match status" value="1"/>
</dbReference>
<keyword evidence="3" id="KW-1185">Reference proteome</keyword>